<dbReference type="InterPro" id="IPR015330">
    <property type="entry name" value="DNA_primase/pol_bifunc_N"/>
</dbReference>
<dbReference type="eggNOG" id="COG0305">
    <property type="taxonomic scope" value="Bacteria"/>
</dbReference>
<protein>
    <submittedName>
        <fullName evidence="3">Bifunctional DNA primase/polymerase</fullName>
    </submittedName>
</protein>
<reference evidence="4" key="1">
    <citation type="submission" date="2011-02" db="EMBL/GenBank/DDBJ databases">
        <title>The complete genome of Planctomyces brasiliensis DSM 5305.</title>
        <authorList>
            <person name="Lucas S."/>
            <person name="Copeland A."/>
            <person name="Lapidus A."/>
            <person name="Bruce D."/>
            <person name="Goodwin L."/>
            <person name="Pitluck S."/>
            <person name="Kyrpides N."/>
            <person name="Mavromatis K."/>
            <person name="Pagani I."/>
            <person name="Ivanova N."/>
            <person name="Ovchinnikova G."/>
            <person name="Lu M."/>
            <person name="Detter J.C."/>
            <person name="Han C."/>
            <person name="Land M."/>
            <person name="Hauser L."/>
            <person name="Markowitz V."/>
            <person name="Cheng J.-F."/>
            <person name="Hugenholtz P."/>
            <person name="Woyke T."/>
            <person name="Wu D."/>
            <person name="Tindall B."/>
            <person name="Pomrenke H.G."/>
            <person name="Brambilla E."/>
            <person name="Klenk H.-P."/>
            <person name="Eisen J.A."/>
        </authorList>
    </citation>
    <scope>NUCLEOTIDE SEQUENCE [LARGE SCALE GENOMIC DNA]</scope>
    <source>
        <strain evidence="4">ATCC 49424 / DSM 5305 / JCM 21570 / NBRC 103401 / IFAM 1448</strain>
    </source>
</reference>
<accession>F0SL23</accession>
<evidence type="ECO:0000256" key="1">
    <source>
        <dbReference type="SAM" id="Coils"/>
    </source>
</evidence>
<dbReference type="Pfam" id="PF08707">
    <property type="entry name" value="PriCT_2"/>
    <property type="match status" value="1"/>
</dbReference>
<dbReference type="Gene3D" id="3.40.50.300">
    <property type="entry name" value="P-loop containing nucleotide triphosphate hydrolases"/>
    <property type="match status" value="1"/>
</dbReference>
<dbReference type="SMART" id="SM00943">
    <property type="entry name" value="Prim-Pol"/>
    <property type="match status" value="1"/>
</dbReference>
<dbReference type="InterPro" id="IPR014819">
    <property type="entry name" value="PriCT_2"/>
</dbReference>
<keyword evidence="1" id="KW-0175">Coiled coil</keyword>
<sequence length="660" mass="73419">MDSLQMIQSMRSESKMLSAAVQYAENGFRVFPCVPNGKSPATKNGCKDATDDVEQIEQWWTQTPDANIGIATDGLVVVDIDGADHPWLTDPDRMAELAKNAMAVTPRGGRHLYFAQGDEEIGCSVSKLADKVDIRANGGYVVAPPSTVNGKEYRWSNSFELGGRSELSAVPESISGPLRRPKNDQQQPVQQDGIFSIAEKAEALTILSRLPLECCDNRDDWLRVGMALHSVSPQLLPDWVIWSKLSAKFQPGVCERSWRGFDRERAGGVGIGTLRHLERNSRPEREPRLTLLDASTFALTNYRQQYLVKGIVAEGQPLLIAGQAKTLKTSMTLDLLLSIATGEPFLGKFQVPEPKRVGFFSGESGGFTLQETCNRVCFTKGVDLQEATNFHISFSLPRLSLQEDLDELQKIIEDQELDVVAIDPFYLAMLTADNANQATNVFAMGEFLRKFGEIGQQTGCTMMGLHHTRKSRPVDKRFEPVELEEISMAGFPEWARQWLLIGRRDEYEPGTGEHRLWLNVGGSAGHGGLWGCDIDEGTFDDYGGRKWHVDVLNGSEIRQDERRRRADAKAERVEEKIADYQTRLMAVLRSHPDGETPSALAGQAGINYQRAQSVLFGMLQDGIIEKCDIQKSGRKTPYEGYKLSKLNHSDSPTDLSDSLF</sequence>
<evidence type="ECO:0000313" key="3">
    <source>
        <dbReference type="EMBL" id="ADY60906.1"/>
    </source>
</evidence>
<dbReference type="CDD" id="cd04859">
    <property type="entry name" value="Prim_Pol"/>
    <property type="match status" value="1"/>
</dbReference>
<organism evidence="3 4">
    <name type="scientific">Rubinisphaera brasiliensis (strain ATCC 49424 / DSM 5305 / JCM 21570 / IAM 15109 / NBRC 103401 / IFAM 1448)</name>
    <name type="common">Planctomyces brasiliensis</name>
    <dbReference type="NCBI Taxonomy" id="756272"/>
    <lineage>
        <taxon>Bacteria</taxon>
        <taxon>Pseudomonadati</taxon>
        <taxon>Planctomycetota</taxon>
        <taxon>Planctomycetia</taxon>
        <taxon>Planctomycetales</taxon>
        <taxon>Planctomycetaceae</taxon>
        <taxon>Rubinisphaera</taxon>
    </lineage>
</organism>
<dbReference type="STRING" id="756272.Plabr_3309"/>
<dbReference type="SUPFAM" id="SSF56747">
    <property type="entry name" value="Prim-pol domain"/>
    <property type="match status" value="1"/>
</dbReference>
<dbReference type="EMBL" id="CP002546">
    <property type="protein sequence ID" value="ADY60906.1"/>
    <property type="molecule type" value="Genomic_DNA"/>
</dbReference>
<dbReference type="Pfam" id="PF09250">
    <property type="entry name" value="Prim-Pol"/>
    <property type="match status" value="1"/>
</dbReference>
<dbReference type="HOGENOM" id="CLU_433967_0_0_0"/>
<dbReference type="SUPFAM" id="SSF52540">
    <property type="entry name" value="P-loop containing nucleoside triphosphate hydrolases"/>
    <property type="match status" value="1"/>
</dbReference>
<dbReference type="InterPro" id="IPR027417">
    <property type="entry name" value="P-loop_NTPase"/>
</dbReference>
<keyword evidence="4" id="KW-1185">Reference proteome</keyword>
<feature type="domain" description="DNA primase/polymerase bifunctional N-terminal" evidence="2">
    <location>
        <begin position="20"/>
        <end position="174"/>
    </location>
</feature>
<dbReference type="OrthoDB" id="287530at2"/>
<dbReference type="Pfam" id="PF13481">
    <property type="entry name" value="AAA_25"/>
    <property type="match status" value="1"/>
</dbReference>
<name>F0SL23_RUBBR</name>
<gene>
    <name evidence="3" type="ordered locus">Plabr_3309</name>
</gene>
<feature type="coiled-coil region" evidence="1">
    <location>
        <begin position="563"/>
        <end position="590"/>
    </location>
</feature>
<evidence type="ECO:0000313" key="4">
    <source>
        <dbReference type="Proteomes" id="UP000006860"/>
    </source>
</evidence>
<dbReference type="Proteomes" id="UP000006860">
    <property type="component" value="Chromosome"/>
</dbReference>
<dbReference type="eggNOG" id="COG5519">
    <property type="taxonomic scope" value="Bacteria"/>
</dbReference>
<evidence type="ECO:0000259" key="2">
    <source>
        <dbReference type="SMART" id="SM00943"/>
    </source>
</evidence>
<dbReference type="KEGG" id="pbs:Plabr_3309"/>
<dbReference type="GO" id="GO:0016817">
    <property type="term" value="F:hydrolase activity, acting on acid anhydrides"/>
    <property type="evidence" value="ECO:0007669"/>
    <property type="project" value="InterPro"/>
</dbReference>
<dbReference type="AlphaFoldDB" id="F0SL23"/>
<dbReference type="RefSeq" id="WP_013629626.1">
    <property type="nucleotide sequence ID" value="NC_015174.1"/>
</dbReference>
<proteinExistence type="predicted"/>